<dbReference type="GO" id="GO:0006950">
    <property type="term" value="P:response to stress"/>
    <property type="evidence" value="ECO:0007669"/>
    <property type="project" value="TreeGrafter"/>
</dbReference>
<comment type="caution">
    <text evidence="2">The sequence shown here is derived from an EMBL/GenBank/DDBJ whole genome shotgun (WGS) entry which is preliminary data.</text>
</comment>
<dbReference type="GO" id="GO:0003700">
    <property type="term" value="F:DNA-binding transcription factor activity"/>
    <property type="evidence" value="ECO:0007669"/>
    <property type="project" value="InterPro"/>
</dbReference>
<dbReference type="InterPro" id="IPR039422">
    <property type="entry name" value="MarR/SlyA-like"/>
</dbReference>
<dbReference type="SUPFAM" id="SSF46785">
    <property type="entry name" value="Winged helix' DNA-binding domain"/>
    <property type="match status" value="1"/>
</dbReference>
<feature type="domain" description="HTH marR-type" evidence="1">
    <location>
        <begin position="1"/>
        <end position="135"/>
    </location>
</feature>
<evidence type="ECO:0000313" key="3">
    <source>
        <dbReference type="Proteomes" id="UP000613840"/>
    </source>
</evidence>
<evidence type="ECO:0000259" key="1">
    <source>
        <dbReference type="PROSITE" id="PS50995"/>
    </source>
</evidence>
<dbReference type="AlphaFoldDB" id="A0A917S4G3"/>
<dbReference type="PANTHER" id="PTHR33164:SF103">
    <property type="entry name" value="REGULATORY PROTEIN MARR"/>
    <property type="match status" value="1"/>
</dbReference>
<name>A0A917S4G3_9ACTN</name>
<dbReference type="InterPro" id="IPR036388">
    <property type="entry name" value="WH-like_DNA-bd_sf"/>
</dbReference>
<protein>
    <submittedName>
        <fullName evidence="2">MarR family transcriptional regulator</fullName>
    </submittedName>
</protein>
<dbReference type="InterPro" id="IPR000835">
    <property type="entry name" value="HTH_MarR-typ"/>
</dbReference>
<dbReference type="InterPro" id="IPR036390">
    <property type="entry name" value="WH_DNA-bd_sf"/>
</dbReference>
<evidence type="ECO:0000313" key="2">
    <source>
        <dbReference type="EMBL" id="GGL56320.1"/>
    </source>
</evidence>
<sequence length="137" mass="15129">MTRSPSRIGLDIKRLQSQHHRAIDSALAPLGISLVQWDALRHLSENPGASLHDLAVLTFQSDQAFGTLARRMIDRGLLERVPGPGRAIRPKITAKGGELRQRAQVVVDEVLADSLGRLSPADLARFDNLLQRLVDDR</sequence>
<dbReference type="RefSeq" id="WP_188894360.1">
    <property type="nucleotide sequence ID" value="NZ_BMMZ01000002.1"/>
</dbReference>
<proteinExistence type="predicted"/>
<dbReference type="Gene3D" id="1.10.10.10">
    <property type="entry name" value="Winged helix-like DNA-binding domain superfamily/Winged helix DNA-binding domain"/>
    <property type="match status" value="1"/>
</dbReference>
<accession>A0A917S4G3</accession>
<gene>
    <name evidence="2" type="ORF">GCM10011575_13460</name>
</gene>
<dbReference type="EMBL" id="BMMZ01000002">
    <property type="protein sequence ID" value="GGL56320.1"/>
    <property type="molecule type" value="Genomic_DNA"/>
</dbReference>
<dbReference type="PANTHER" id="PTHR33164">
    <property type="entry name" value="TRANSCRIPTIONAL REGULATOR, MARR FAMILY"/>
    <property type="match status" value="1"/>
</dbReference>
<organism evidence="2 3">
    <name type="scientific">Microlunatus endophyticus</name>
    <dbReference type="NCBI Taxonomy" id="1716077"/>
    <lineage>
        <taxon>Bacteria</taxon>
        <taxon>Bacillati</taxon>
        <taxon>Actinomycetota</taxon>
        <taxon>Actinomycetes</taxon>
        <taxon>Propionibacteriales</taxon>
        <taxon>Propionibacteriaceae</taxon>
        <taxon>Microlunatus</taxon>
    </lineage>
</organism>
<dbReference type="PROSITE" id="PS50995">
    <property type="entry name" value="HTH_MARR_2"/>
    <property type="match status" value="1"/>
</dbReference>
<reference evidence="2" key="2">
    <citation type="submission" date="2020-09" db="EMBL/GenBank/DDBJ databases">
        <authorList>
            <person name="Sun Q."/>
            <person name="Zhou Y."/>
        </authorList>
    </citation>
    <scope>NUCLEOTIDE SEQUENCE</scope>
    <source>
        <strain evidence="2">CGMCC 4.7306</strain>
    </source>
</reference>
<dbReference type="SMART" id="SM00347">
    <property type="entry name" value="HTH_MARR"/>
    <property type="match status" value="1"/>
</dbReference>
<dbReference type="Pfam" id="PF12802">
    <property type="entry name" value="MarR_2"/>
    <property type="match status" value="1"/>
</dbReference>
<dbReference type="Proteomes" id="UP000613840">
    <property type="component" value="Unassembled WGS sequence"/>
</dbReference>
<keyword evidence="3" id="KW-1185">Reference proteome</keyword>
<reference evidence="2" key="1">
    <citation type="journal article" date="2014" name="Int. J. Syst. Evol. Microbiol.">
        <title>Complete genome sequence of Corynebacterium casei LMG S-19264T (=DSM 44701T), isolated from a smear-ripened cheese.</title>
        <authorList>
            <consortium name="US DOE Joint Genome Institute (JGI-PGF)"/>
            <person name="Walter F."/>
            <person name="Albersmeier A."/>
            <person name="Kalinowski J."/>
            <person name="Ruckert C."/>
        </authorList>
    </citation>
    <scope>NUCLEOTIDE SEQUENCE</scope>
    <source>
        <strain evidence="2">CGMCC 4.7306</strain>
    </source>
</reference>